<organism evidence="2 3">
    <name type="scientific">Gracilibacillus kekensis</name>
    <dbReference type="NCBI Taxonomy" id="1027249"/>
    <lineage>
        <taxon>Bacteria</taxon>
        <taxon>Bacillati</taxon>
        <taxon>Bacillota</taxon>
        <taxon>Bacilli</taxon>
        <taxon>Bacillales</taxon>
        <taxon>Bacillaceae</taxon>
        <taxon>Gracilibacillus</taxon>
    </lineage>
</organism>
<reference evidence="2 3" key="1">
    <citation type="submission" date="2016-11" db="EMBL/GenBank/DDBJ databases">
        <authorList>
            <person name="Jaros S."/>
            <person name="Januszkiewicz K."/>
            <person name="Wedrychowicz H."/>
        </authorList>
    </citation>
    <scope>NUCLEOTIDE SEQUENCE [LARGE SCALE GENOMIC DNA]</scope>
    <source>
        <strain evidence="2 3">CGMCC 1.10681</strain>
    </source>
</reference>
<keyword evidence="1" id="KW-1133">Transmembrane helix</keyword>
<keyword evidence="1" id="KW-0472">Membrane</keyword>
<dbReference type="EMBL" id="FRCZ01000002">
    <property type="protein sequence ID" value="SHM88930.1"/>
    <property type="molecule type" value="Genomic_DNA"/>
</dbReference>
<evidence type="ECO:0000313" key="2">
    <source>
        <dbReference type="EMBL" id="SHM88930.1"/>
    </source>
</evidence>
<keyword evidence="3" id="KW-1185">Reference proteome</keyword>
<evidence type="ECO:0000256" key="1">
    <source>
        <dbReference type="SAM" id="Phobius"/>
    </source>
</evidence>
<feature type="transmembrane region" description="Helical" evidence="1">
    <location>
        <begin position="48"/>
        <end position="69"/>
    </location>
</feature>
<feature type="transmembrane region" description="Helical" evidence="1">
    <location>
        <begin position="24"/>
        <end position="41"/>
    </location>
</feature>
<protein>
    <submittedName>
        <fullName evidence="2">Uncharacterized protein</fullName>
    </submittedName>
</protein>
<proteinExistence type="predicted"/>
<dbReference type="AlphaFoldDB" id="A0A1M7MDU3"/>
<dbReference type="OrthoDB" id="2971355at2"/>
<dbReference type="Proteomes" id="UP000184184">
    <property type="component" value="Unassembled WGS sequence"/>
</dbReference>
<dbReference type="RefSeq" id="WP_073200640.1">
    <property type="nucleotide sequence ID" value="NZ_FRCZ01000002.1"/>
</dbReference>
<sequence>MLEQLWKEMLRISDYLLLTMQTEMFFVIYVLLGLSLLFLLLQPFVKFVIALEWSVFLTYIMAVILMFWLTSAMINVEDWRYVLYAIIIFSIILSIKRGLKLRTSKYKP</sequence>
<feature type="transmembrane region" description="Helical" evidence="1">
    <location>
        <begin position="81"/>
        <end position="99"/>
    </location>
</feature>
<dbReference type="STRING" id="1027249.SAMN05216179_1173"/>
<keyword evidence="1" id="KW-0812">Transmembrane</keyword>
<evidence type="ECO:0000313" key="3">
    <source>
        <dbReference type="Proteomes" id="UP000184184"/>
    </source>
</evidence>
<accession>A0A1M7MDU3</accession>
<gene>
    <name evidence="2" type="ORF">SAMN05216179_1173</name>
</gene>
<name>A0A1M7MDU3_9BACI</name>